<dbReference type="InterPro" id="IPR000524">
    <property type="entry name" value="Tscrpt_reg_HTH_GntR"/>
</dbReference>
<keyword evidence="6" id="KW-1185">Reference proteome</keyword>
<dbReference type="InterPro" id="IPR036388">
    <property type="entry name" value="WH-like_DNA-bd_sf"/>
</dbReference>
<reference evidence="5 6" key="1">
    <citation type="submission" date="2016-11" db="EMBL/GenBank/DDBJ databases">
        <authorList>
            <person name="Jaros S."/>
            <person name="Januszkiewicz K."/>
            <person name="Wedrychowicz H."/>
        </authorList>
    </citation>
    <scope>NUCLEOTIDE SEQUENCE [LARGE SCALE GENOMIC DNA]</scope>
    <source>
        <strain evidence="5 6">CGMCC 1.10190</strain>
    </source>
</reference>
<evidence type="ECO:0000313" key="6">
    <source>
        <dbReference type="Proteomes" id="UP000184226"/>
    </source>
</evidence>
<dbReference type="Proteomes" id="UP000184226">
    <property type="component" value="Unassembled WGS sequence"/>
</dbReference>
<dbReference type="Pfam" id="PF07729">
    <property type="entry name" value="FCD"/>
    <property type="match status" value="1"/>
</dbReference>
<feature type="domain" description="HTH gntR-type" evidence="4">
    <location>
        <begin position="25"/>
        <end position="92"/>
    </location>
</feature>
<accession>A0A1M5R3G3</accession>
<dbReference type="CDD" id="cd07377">
    <property type="entry name" value="WHTH_GntR"/>
    <property type="match status" value="1"/>
</dbReference>
<keyword evidence="2 5" id="KW-0238">DNA-binding</keyword>
<dbReference type="Pfam" id="PF00392">
    <property type="entry name" value="GntR"/>
    <property type="match status" value="1"/>
</dbReference>
<evidence type="ECO:0000313" key="5">
    <source>
        <dbReference type="EMBL" id="SHH20688.1"/>
    </source>
</evidence>
<dbReference type="InterPro" id="IPR008920">
    <property type="entry name" value="TF_FadR/GntR_C"/>
</dbReference>
<protein>
    <submittedName>
        <fullName evidence="5">DNA-binding transcriptional regulator, GntR family</fullName>
    </submittedName>
</protein>
<evidence type="ECO:0000256" key="1">
    <source>
        <dbReference type="ARBA" id="ARBA00023015"/>
    </source>
</evidence>
<dbReference type="SMART" id="SM00345">
    <property type="entry name" value="HTH_GNTR"/>
    <property type="match status" value="1"/>
</dbReference>
<evidence type="ECO:0000256" key="3">
    <source>
        <dbReference type="ARBA" id="ARBA00023163"/>
    </source>
</evidence>
<dbReference type="GO" id="GO:0003700">
    <property type="term" value="F:DNA-binding transcription factor activity"/>
    <property type="evidence" value="ECO:0007669"/>
    <property type="project" value="InterPro"/>
</dbReference>
<dbReference type="SMART" id="SM00895">
    <property type="entry name" value="FCD"/>
    <property type="match status" value="1"/>
</dbReference>
<dbReference type="OrthoDB" id="9799812at2"/>
<sequence>MNPTEGLQSFEFGMDGELTRGGAFKTKENQVTEFLREGILAGFFQRGQKLRQAEIAKMFNLSITPVREALKLLEAEGYVHGASHRGAVVAPLVLEQVEELYELRLELELRLARIAAKRITAEHIKSLARINDEMKAALKANDMLAHRRSNFRLHFRLYEIADQPQTLHFVRIVWAKYPFEMLAAMPNRPADVVDEHQIILDALKTGDAKTVVRALQAHIESGHRKFKKCYADELRKKLKQAGK</sequence>
<gene>
    <name evidence="5" type="ORF">SAMN04488135_102456</name>
</gene>
<dbReference type="AlphaFoldDB" id="A0A1M5R3G3"/>
<keyword evidence="3" id="KW-0804">Transcription</keyword>
<dbReference type="InterPro" id="IPR036390">
    <property type="entry name" value="WH_DNA-bd_sf"/>
</dbReference>
<dbReference type="RefSeq" id="WP_084135775.1">
    <property type="nucleotide sequence ID" value="NZ_FQXE01000002.1"/>
</dbReference>
<dbReference type="Gene3D" id="1.10.10.10">
    <property type="entry name" value="Winged helix-like DNA-binding domain superfamily/Winged helix DNA-binding domain"/>
    <property type="match status" value="1"/>
</dbReference>
<dbReference type="SUPFAM" id="SSF46785">
    <property type="entry name" value="Winged helix' DNA-binding domain"/>
    <property type="match status" value="1"/>
</dbReference>
<dbReference type="STRING" id="658167.SAMN04488135_102456"/>
<proteinExistence type="predicted"/>
<organism evidence="5 6">
    <name type="scientific">Pollutimonas bauzanensis</name>
    <dbReference type="NCBI Taxonomy" id="658167"/>
    <lineage>
        <taxon>Bacteria</taxon>
        <taxon>Pseudomonadati</taxon>
        <taxon>Pseudomonadota</taxon>
        <taxon>Betaproteobacteria</taxon>
        <taxon>Burkholderiales</taxon>
        <taxon>Alcaligenaceae</taxon>
        <taxon>Pollutimonas</taxon>
    </lineage>
</organism>
<evidence type="ECO:0000259" key="4">
    <source>
        <dbReference type="PROSITE" id="PS50949"/>
    </source>
</evidence>
<dbReference type="InterPro" id="IPR011711">
    <property type="entry name" value="GntR_C"/>
</dbReference>
<keyword evidence="1" id="KW-0805">Transcription regulation</keyword>
<dbReference type="PANTHER" id="PTHR43537:SF5">
    <property type="entry name" value="UXU OPERON TRANSCRIPTIONAL REGULATOR"/>
    <property type="match status" value="1"/>
</dbReference>
<dbReference type="PANTHER" id="PTHR43537">
    <property type="entry name" value="TRANSCRIPTIONAL REGULATOR, GNTR FAMILY"/>
    <property type="match status" value="1"/>
</dbReference>
<evidence type="ECO:0000256" key="2">
    <source>
        <dbReference type="ARBA" id="ARBA00023125"/>
    </source>
</evidence>
<name>A0A1M5R3G3_9BURK</name>
<dbReference type="PROSITE" id="PS50949">
    <property type="entry name" value="HTH_GNTR"/>
    <property type="match status" value="1"/>
</dbReference>
<dbReference type="EMBL" id="FQXE01000002">
    <property type="protein sequence ID" value="SHH20688.1"/>
    <property type="molecule type" value="Genomic_DNA"/>
</dbReference>
<dbReference type="Gene3D" id="1.20.120.530">
    <property type="entry name" value="GntR ligand-binding domain-like"/>
    <property type="match status" value="1"/>
</dbReference>
<dbReference type="GO" id="GO:0003677">
    <property type="term" value="F:DNA binding"/>
    <property type="evidence" value="ECO:0007669"/>
    <property type="project" value="UniProtKB-KW"/>
</dbReference>
<dbReference type="SUPFAM" id="SSF48008">
    <property type="entry name" value="GntR ligand-binding domain-like"/>
    <property type="match status" value="1"/>
</dbReference>